<evidence type="ECO:0000313" key="1">
    <source>
        <dbReference type="EMBL" id="GLC51354.1"/>
    </source>
</evidence>
<dbReference type="Proteomes" id="UP001165080">
    <property type="component" value="Unassembled WGS sequence"/>
</dbReference>
<dbReference type="PANTHER" id="PTHR34044:SF3">
    <property type="entry name" value="KETOPANTOATE REDUCTASE N-TERMINAL DOMAIN-CONTAINING PROTEIN"/>
    <property type="match status" value="1"/>
</dbReference>
<organism evidence="1 2">
    <name type="scientific">Pleodorina starrii</name>
    <dbReference type="NCBI Taxonomy" id="330485"/>
    <lineage>
        <taxon>Eukaryota</taxon>
        <taxon>Viridiplantae</taxon>
        <taxon>Chlorophyta</taxon>
        <taxon>core chlorophytes</taxon>
        <taxon>Chlorophyceae</taxon>
        <taxon>CS clade</taxon>
        <taxon>Chlamydomonadales</taxon>
        <taxon>Volvocaceae</taxon>
        <taxon>Pleodorina</taxon>
    </lineage>
</organism>
<sequence length="250" mass="26690">MLGSDLSMTVSRNDGTIPGDGQGPIYVCTTNDALESVLRRTPPARRSDLVFFQNGWLLPWLEAHGIADVTLVAVYMAAAPDGTATDGLRTVACGRWADHVASTLARGAVSCAVVGDGVMYRALAEKMLWASIFWLLSTALGGAKVGDIAAHHRSDVEALVDELLPPLRLSLEASSANRPGALEAAVALRDHGSVVRALLEYSESISHAIPSREMALAEFAWRNGALLQMGSTPLHSGWLRRAGVDISRYM</sequence>
<dbReference type="PANTHER" id="PTHR34044">
    <property type="entry name" value="NUCLEAR PROTEIN"/>
    <property type="match status" value="1"/>
</dbReference>
<dbReference type="AlphaFoldDB" id="A0A9W6BFY6"/>
<gene>
    <name evidence="1" type="primary">PLEST004650</name>
    <name evidence="1" type="ORF">PLESTB_000493400</name>
</gene>
<comment type="caution">
    <text evidence="1">The sequence shown here is derived from an EMBL/GenBank/DDBJ whole genome shotgun (WGS) entry which is preliminary data.</text>
</comment>
<keyword evidence="2" id="KW-1185">Reference proteome</keyword>
<evidence type="ECO:0000313" key="2">
    <source>
        <dbReference type="Proteomes" id="UP001165080"/>
    </source>
</evidence>
<proteinExistence type="predicted"/>
<reference evidence="1 2" key="1">
    <citation type="journal article" date="2023" name="Commun. Biol.">
        <title>Reorganization of the ancestral sex-determining regions during the evolution of trioecy in Pleodorina starrii.</title>
        <authorList>
            <person name="Takahashi K."/>
            <person name="Suzuki S."/>
            <person name="Kawai-Toyooka H."/>
            <person name="Yamamoto K."/>
            <person name="Hamaji T."/>
            <person name="Ootsuki R."/>
            <person name="Yamaguchi H."/>
            <person name="Kawachi M."/>
            <person name="Higashiyama T."/>
            <person name="Nozaki H."/>
        </authorList>
    </citation>
    <scope>NUCLEOTIDE SEQUENCE [LARGE SCALE GENOMIC DNA]</scope>
    <source>
        <strain evidence="1 2">NIES-4479</strain>
    </source>
</reference>
<accession>A0A9W6BFY6</accession>
<dbReference type="OrthoDB" id="38730at2759"/>
<protein>
    <submittedName>
        <fullName evidence="1">Uncharacterized protein</fullName>
    </submittedName>
</protein>
<dbReference type="EMBL" id="BRXU01000004">
    <property type="protein sequence ID" value="GLC51354.1"/>
    <property type="molecule type" value="Genomic_DNA"/>
</dbReference>
<name>A0A9W6BFY6_9CHLO</name>